<dbReference type="InterPro" id="IPR000340">
    <property type="entry name" value="Dual-sp_phosphatase_cat-dom"/>
</dbReference>
<evidence type="ECO:0000256" key="3">
    <source>
        <dbReference type="ARBA" id="ARBA00022801"/>
    </source>
</evidence>
<dbReference type="PROSITE" id="PS50056">
    <property type="entry name" value="TYR_PHOSPHATASE_2"/>
    <property type="match status" value="1"/>
</dbReference>
<feature type="domain" description="Tyrosine specific protein phosphatases" evidence="11">
    <location>
        <begin position="93"/>
        <end position="127"/>
    </location>
</feature>
<dbReference type="AlphaFoldDB" id="A0A8S0V2C7"/>
<dbReference type="PANTHER" id="PTHR46274">
    <property type="entry name" value="PHOSPHATIDYLINOSITOL PHOSPHATASE"/>
    <property type="match status" value="1"/>
</dbReference>
<dbReference type="PROSITE" id="PS00383">
    <property type="entry name" value="TYR_PHOSPHATASE_1"/>
    <property type="match status" value="1"/>
</dbReference>
<proteinExistence type="inferred from homology"/>
<keyword evidence="2" id="KW-0444">Lipid biosynthesis</keyword>
<dbReference type="Pfam" id="PF00782">
    <property type="entry name" value="DSPc"/>
    <property type="match status" value="1"/>
</dbReference>
<accession>A0A8S0V2C7</accession>
<comment type="pathway">
    <text evidence="6">Phospholipid metabolism; phosphatidylglycerol biosynthesis; phosphatidylglycerol from CDP-diacylglycerol: step 2/2.</text>
</comment>
<keyword evidence="13" id="KW-1185">Reference proteome</keyword>
<dbReference type="FunFam" id="3.90.190.10:FF:000051">
    <property type="entry name" value="Dual specificity phosphatase domain protein"/>
    <property type="match status" value="1"/>
</dbReference>
<sequence>MPDYFSGWSLFVLLGAVPSPKDVPQLKALGVGGVVTLNEPYETLVPTSLYRDHNINHLVIPTRDYLFAPSFGVICQAVEFIHSNTFCCKTTYVHCKAGRGRSTTVVLCYLVKYKNMTPEAAYKHVRSIDQGYCWPHPSGRLKKPGYDICMDNSPRRTLGIVGKVDLEAFDDNSMVLITKSDLDGYEESDDSHVFRKYIMADVNLACRVQFASQAAISRLSCLWLRCHVSQRASRENMESCMGNNQLGNTGVDIRVY</sequence>
<dbReference type="EMBL" id="CACTIH010009111">
    <property type="protein sequence ID" value="CAA3024559.1"/>
    <property type="molecule type" value="Genomic_DNA"/>
</dbReference>
<organism evidence="12 13">
    <name type="scientific">Olea europaea subsp. europaea</name>
    <dbReference type="NCBI Taxonomy" id="158383"/>
    <lineage>
        <taxon>Eukaryota</taxon>
        <taxon>Viridiplantae</taxon>
        <taxon>Streptophyta</taxon>
        <taxon>Embryophyta</taxon>
        <taxon>Tracheophyta</taxon>
        <taxon>Spermatophyta</taxon>
        <taxon>Magnoliopsida</taxon>
        <taxon>eudicotyledons</taxon>
        <taxon>Gunneridae</taxon>
        <taxon>Pentapetalae</taxon>
        <taxon>asterids</taxon>
        <taxon>lamiids</taxon>
        <taxon>Lamiales</taxon>
        <taxon>Oleaceae</taxon>
        <taxon>Oleeae</taxon>
        <taxon>Olea</taxon>
    </lineage>
</organism>
<evidence type="ECO:0000256" key="9">
    <source>
        <dbReference type="ARBA" id="ARBA00053902"/>
    </source>
</evidence>
<gene>
    <name evidence="12" type="ORF">OLEA9_A052384</name>
</gene>
<keyword evidence="5" id="KW-0443">Lipid metabolism</keyword>
<evidence type="ECO:0000256" key="7">
    <source>
        <dbReference type="ARBA" id="ARBA00024224"/>
    </source>
</evidence>
<evidence type="ECO:0000256" key="6">
    <source>
        <dbReference type="ARBA" id="ARBA00024192"/>
    </source>
</evidence>
<evidence type="ECO:0000259" key="11">
    <source>
        <dbReference type="PROSITE" id="PS50056"/>
    </source>
</evidence>
<protein>
    <recommendedName>
        <fullName evidence="7">phosphatidylglycerophosphatase</fullName>
        <ecNumber evidence="7">3.1.3.27</ecNumber>
    </recommendedName>
</protein>
<evidence type="ECO:0000313" key="13">
    <source>
        <dbReference type="Proteomes" id="UP000594638"/>
    </source>
</evidence>
<dbReference type="PROSITE" id="PS50054">
    <property type="entry name" value="TYR_PHOSPHATASE_DUAL"/>
    <property type="match status" value="1"/>
</dbReference>
<dbReference type="OrthoDB" id="273181at2759"/>
<evidence type="ECO:0000256" key="2">
    <source>
        <dbReference type="ARBA" id="ARBA00022516"/>
    </source>
</evidence>
<evidence type="ECO:0000256" key="5">
    <source>
        <dbReference type="ARBA" id="ARBA00023098"/>
    </source>
</evidence>
<evidence type="ECO:0000259" key="10">
    <source>
        <dbReference type="PROSITE" id="PS50054"/>
    </source>
</evidence>
<evidence type="ECO:0000256" key="1">
    <source>
        <dbReference type="ARBA" id="ARBA00008601"/>
    </source>
</evidence>
<comment type="similarity">
    <text evidence="1">Belongs to the protein-tyrosine phosphatase family. Non-receptor class dual specificity subfamily.</text>
</comment>
<dbReference type="GO" id="GO:0008962">
    <property type="term" value="F:phosphatidylglycerophosphatase activity"/>
    <property type="evidence" value="ECO:0007669"/>
    <property type="project" value="UniProtKB-EC"/>
</dbReference>
<dbReference type="GO" id="GO:0006629">
    <property type="term" value="P:lipid metabolic process"/>
    <property type="evidence" value="ECO:0007669"/>
    <property type="project" value="UniProtKB-KW"/>
</dbReference>
<keyword evidence="3" id="KW-0378">Hydrolase</keyword>
<dbReference type="GO" id="GO:0048364">
    <property type="term" value="P:root development"/>
    <property type="evidence" value="ECO:0007669"/>
    <property type="project" value="UniProtKB-ARBA"/>
</dbReference>
<keyword evidence="4" id="KW-0904">Protein phosphatase</keyword>
<comment type="catalytic activity">
    <reaction evidence="8">
        <text>a 1,2-diacyl-sn-glycero-3-phospho-(1'-sn-glycero-3'-phosphate) + H2O = a 1,2-diacyl-sn-glycero-3-phospho-(1'-sn-glycerol) + phosphate</text>
        <dbReference type="Rhea" id="RHEA:33751"/>
        <dbReference type="ChEBI" id="CHEBI:15377"/>
        <dbReference type="ChEBI" id="CHEBI:43474"/>
        <dbReference type="ChEBI" id="CHEBI:60110"/>
        <dbReference type="ChEBI" id="CHEBI:64716"/>
        <dbReference type="EC" id="3.1.3.27"/>
    </reaction>
    <physiologicalReaction direction="left-to-right" evidence="8">
        <dbReference type="Rhea" id="RHEA:33752"/>
    </physiologicalReaction>
</comment>
<name>A0A8S0V2C7_OLEEU</name>
<feature type="domain" description="Tyrosine-protein phosphatase" evidence="10">
    <location>
        <begin position="4"/>
        <end position="152"/>
    </location>
</feature>
<evidence type="ECO:0000313" key="12">
    <source>
        <dbReference type="EMBL" id="CAA3024559.1"/>
    </source>
</evidence>
<reference evidence="12 13" key="1">
    <citation type="submission" date="2019-12" db="EMBL/GenBank/DDBJ databases">
        <authorList>
            <person name="Alioto T."/>
            <person name="Alioto T."/>
            <person name="Gomez Garrido J."/>
        </authorList>
    </citation>
    <scope>NUCLEOTIDE SEQUENCE [LARGE SCALE GENOMIC DNA]</scope>
</reference>
<comment type="function">
    <text evidence="9">Exhibits phosphatidylglycerophosphate phosphatase activity. Involved in root growth and columella cells organization. May possess protein phosphatase activity.</text>
</comment>
<dbReference type="EC" id="3.1.3.27" evidence="7"/>
<dbReference type="GO" id="GO:0004721">
    <property type="term" value="F:phosphoprotein phosphatase activity"/>
    <property type="evidence" value="ECO:0007669"/>
    <property type="project" value="UniProtKB-KW"/>
</dbReference>
<evidence type="ECO:0000256" key="8">
    <source>
        <dbReference type="ARBA" id="ARBA00050944"/>
    </source>
</evidence>
<dbReference type="InterPro" id="IPR020422">
    <property type="entry name" value="TYR_PHOSPHATASE_DUAL_dom"/>
</dbReference>
<dbReference type="InterPro" id="IPR016130">
    <property type="entry name" value="Tyr_Pase_AS"/>
</dbReference>
<dbReference type="Proteomes" id="UP000594638">
    <property type="component" value="Unassembled WGS sequence"/>
</dbReference>
<dbReference type="PANTHER" id="PTHR46274:SF7">
    <property type="entry name" value="DUAL SPECIFICITY PROTEIN PHOSPHATASE DSP8"/>
    <property type="match status" value="1"/>
</dbReference>
<dbReference type="InterPro" id="IPR000387">
    <property type="entry name" value="Tyr_Pase_dom"/>
</dbReference>
<dbReference type="InterPro" id="IPR029021">
    <property type="entry name" value="Prot-tyrosine_phosphatase-like"/>
</dbReference>
<evidence type="ECO:0000256" key="4">
    <source>
        <dbReference type="ARBA" id="ARBA00022912"/>
    </source>
</evidence>
<comment type="caution">
    <text evidence="12">The sequence shown here is derived from an EMBL/GenBank/DDBJ whole genome shotgun (WGS) entry which is preliminary data.</text>
</comment>
<dbReference type="SUPFAM" id="SSF52799">
    <property type="entry name" value="(Phosphotyrosine protein) phosphatases II"/>
    <property type="match status" value="1"/>
</dbReference>
<dbReference type="Gramene" id="OE9A052384T1">
    <property type="protein sequence ID" value="OE9A052384C1"/>
    <property type="gene ID" value="OE9A052384"/>
</dbReference>
<dbReference type="Gene3D" id="3.90.190.10">
    <property type="entry name" value="Protein tyrosine phosphatase superfamily"/>
    <property type="match status" value="1"/>
</dbReference>